<sequence length="152" mass="17750">MGFQSKSSLQAENTVDDDDDSKNAVYNRESLIDKLKYTSWPENVDWMHKLPLDTNQEKKVDVNDDSARQLVFYTQALEGTRLAFEKFQSMGLPASFKRRRVGSKRPKRGKSKEAKIIAKEVQAEKLKERAKQKKQEIEAVKKWRKQRQQNGF</sequence>
<feature type="compositionally biased region" description="Polar residues" evidence="7">
    <location>
        <begin position="1"/>
        <end position="13"/>
    </location>
</feature>
<dbReference type="OrthoDB" id="1001012at2759"/>
<comment type="subcellular location">
    <subcellularLocation>
        <location evidence="1">Nucleus</location>
        <location evidence="1">Nucleolus</location>
    </subcellularLocation>
</comment>
<evidence type="ECO:0000256" key="1">
    <source>
        <dbReference type="ARBA" id="ARBA00004604"/>
    </source>
</evidence>
<keyword evidence="5" id="KW-0539">Nucleus</keyword>
<evidence type="ECO:0000256" key="7">
    <source>
        <dbReference type="SAM" id="MobiDB-lite"/>
    </source>
</evidence>
<keyword evidence="3" id="KW-0690">Ribosome biogenesis</keyword>
<evidence type="ECO:0000256" key="4">
    <source>
        <dbReference type="ARBA" id="ARBA00023054"/>
    </source>
</evidence>
<evidence type="ECO:0000256" key="5">
    <source>
        <dbReference type="ARBA" id="ARBA00023242"/>
    </source>
</evidence>
<keyword evidence="4 6" id="KW-0175">Coiled coil</keyword>
<keyword evidence="9" id="KW-1185">Reference proteome</keyword>
<evidence type="ECO:0000313" key="9">
    <source>
        <dbReference type="Proteomes" id="UP000593579"/>
    </source>
</evidence>
<reference evidence="8 9" key="1">
    <citation type="journal article" date="2019" name="Genome Biol. Evol.">
        <title>Insights into the evolution of the New World diploid cottons (Gossypium, subgenus Houzingenia) based on genome sequencing.</title>
        <authorList>
            <person name="Grover C.E."/>
            <person name="Arick M.A. 2nd"/>
            <person name="Thrash A."/>
            <person name="Conover J.L."/>
            <person name="Sanders W.S."/>
            <person name="Peterson D.G."/>
            <person name="Frelichowski J.E."/>
            <person name="Scheffler J.A."/>
            <person name="Scheffler B.E."/>
            <person name="Wendel J.F."/>
        </authorList>
    </citation>
    <scope>NUCLEOTIDE SEQUENCE [LARGE SCALE GENOMIC DNA]</scope>
    <source>
        <strain evidence="8">5</strain>
        <tissue evidence="8">Leaf</tissue>
    </source>
</reference>
<dbReference type="GO" id="GO:0042273">
    <property type="term" value="P:ribosomal large subunit biogenesis"/>
    <property type="evidence" value="ECO:0007669"/>
    <property type="project" value="TreeGrafter"/>
</dbReference>
<dbReference type="EMBL" id="JABEZY010000008">
    <property type="protein sequence ID" value="MBA0744564.1"/>
    <property type="molecule type" value="Genomic_DNA"/>
</dbReference>
<dbReference type="PANTHER" id="PTHR13028:SF0">
    <property type="entry name" value="RRNA-PROCESSING PROTEIN EBP2-RELATED"/>
    <property type="match status" value="1"/>
</dbReference>
<dbReference type="Proteomes" id="UP000593579">
    <property type="component" value="Unassembled WGS sequence"/>
</dbReference>
<dbReference type="Pfam" id="PF05890">
    <property type="entry name" value="Ebp2"/>
    <property type="match status" value="1"/>
</dbReference>
<feature type="coiled-coil region" evidence="6">
    <location>
        <begin position="116"/>
        <end position="143"/>
    </location>
</feature>
<evidence type="ECO:0000313" key="8">
    <source>
        <dbReference type="EMBL" id="MBA0744564.1"/>
    </source>
</evidence>
<gene>
    <name evidence="8" type="ORF">Gogos_007179</name>
</gene>
<protein>
    <submittedName>
        <fullName evidence="8">Uncharacterized protein</fullName>
    </submittedName>
</protein>
<dbReference type="PANTHER" id="PTHR13028">
    <property type="entry name" value="RRNA PROCESSING PROTEIN EBNA1-BINDING PROTEIN-RELATED"/>
    <property type="match status" value="1"/>
</dbReference>
<dbReference type="GO" id="GO:0006364">
    <property type="term" value="P:rRNA processing"/>
    <property type="evidence" value="ECO:0007669"/>
    <property type="project" value="TreeGrafter"/>
</dbReference>
<comment type="similarity">
    <text evidence="2">Belongs to the EBP2 family.</text>
</comment>
<feature type="region of interest" description="Disordered" evidence="7">
    <location>
        <begin position="1"/>
        <end position="23"/>
    </location>
</feature>
<proteinExistence type="inferred from homology"/>
<evidence type="ECO:0000256" key="6">
    <source>
        <dbReference type="SAM" id="Coils"/>
    </source>
</evidence>
<dbReference type="InterPro" id="IPR008610">
    <property type="entry name" value="Ebp2"/>
</dbReference>
<organism evidence="8 9">
    <name type="scientific">Gossypium gossypioides</name>
    <name type="common">Mexican cotton</name>
    <name type="synonym">Selera gossypioides</name>
    <dbReference type="NCBI Taxonomy" id="34282"/>
    <lineage>
        <taxon>Eukaryota</taxon>
        <taxon>Viridiplantae</taxon>
        <taxon>Streptophyta</taxon>
        <taxon>Embryophyta</taxon>
        <taxon>Tracheophyta</taxon>
        <taxon>Spermatophyta</taxon>
        <taxon>Magnoliopsida</taxon>
        <taxon>eudicotyledons</taxon>
        <taxon>Gunneridae</taxon>
        <taxon>Pentapetalae</taxon>
        <taxon>rosids</taxon>
        <taxon>malvids</taxon>
        <taxon>Malvales</taxon>
        <taxon>Malvaceae</taxon>
        <taxon>Malvoideae</taxon>
        <taxon>Gossypium</taxon>
    </lineage>
</organism>
<evidence type="ECO:0000256" key="3">
    <source>
        <dbReference type="ARBA" id="ARBA00022517"/>
    </source>
</evidence>
<dbReference type="GO" id="GO:0034399">
    <property type="term" value="C:nuclear periphery"/>
    <property type="evidence" value="ECO:0007669"/>
    <property type="project" value="TreeGrafter"/>
</dbReference>
<dbReference type="GO" id="GO:0030687">
    <property type="term" value="C:preribosome, large subunit precursor"/>
    <property type="evidence" value="ECO:0007669"/>
    <property type="project" value="TreeGrafter"/>
</dbReference>
<dbReference type="GO" id="GO:0005730">
    <property type="term" value="C:nucleolus"/>
    <property type="evidence" value="ECO:0007669"/>
    <property type="project" value="UniProtKB-SubCell"/>
</dbReference>
<comment type="caution">
    <text evidence="8">The sequence shown here is derived from an EMBL/GenBank/DDBJ whole genome shotgun (WGS) entry which is preliminary data.</text>
</comment>
<accession>A0A7J9C8D1</accession>
<dbReference type="AlphaFoldDB" id="A0A7J9C8D1"/>
<evidence type="ECO:0000256" key="2">
    <source>
        <dbReference type="ARBA" id="ARBA00007336"/>
    </source>
</evidence>
<name>A0A7J9C8D1_GOSGO</name>